<name>A0ABV6L9M9_9SPHI</name>
<proteinExistence type="predicted"/>
<evidence type="ECO:0008006" key="4">
    <source>
        <dbReference type="Google" id="ProtNLM"/>
    </source>
</evidence>
<protein>
    <recommendedName>
        <fullName evidence="4">DUF4369 domain-containing protein</fullName>
    </recommendedName>
</protein>
<evidence type="ECO:0000256" key="1">
    <source>
        <dbReference type="SAM" id="SignalP"/>
    </source>
</evidence>
<dbReference type="EMBL" id="JBHLTS010000024">
    <property type="protein sequence ID" value="MFC0516175.1"/>
    <property type="molecule type" value="Genomic_DNA"/>
</dbReference>
<keyword evidence="3" id="KW-1185">Reference proteome</keyword>
<organism evidence="2 3">
    <name type="scientific">Mucilaginibacter angelicae</name>
    <dbReference type="NCBI Taxonomy" id="869718"/>
    <lineage>
        <taxon>Bacteria</taxon>
        <taxon>Pseudomonadati</taxon>
        <taxon>Bacteroidota</taxon>
        <taxon>Sphingobacteriia</taxon>
        <taxon>Sphingobacteriales</taxon>
        <taxon>Sphingobacteriaceae</taxon>
        <taxon>Mucilaginibacter</taxon>
    </lineage>
</organism>
<keyword evidence="1" id="KW-0732">Signal</keyword>
<dbReference type="RefSeq" id="WP_377023976.1">
    <property type="nucleotide sequence ID" value="NZ_JBHLTS010000024.1"/>
</dbReference>
<sequence>MRKFLFIFFLVALIPVIACAQATDTFASTLRKQINTTLLSRSMIFDGILLKGDLDSTSLTFINPNDTLLRNEQFSHFADSSYKYVVDGKQSDRNFKGLKLKDVHSVEFIKQKTDSITNAPTSFKIIIVTTREYAVKQYKQGIGALSKEYESYLEKHHNDDSNLIYIINGHEYKSMTSVRIEQLYNILSQKATYNEFSLYYVMGHDSIPPSVEIKAK</sequence>
<dbReference type="Proteomes" id="UP001589828">
    <property type="component" value="Unassembled WGS sequence"/>
</dbReference>
<gene>
    <name evidence="2" type="ORF">ACFFGT_18280</name>
</gene>
<evidence type="ECO:0000313" key="2">
    <source>
        <dbReference type="EMBL" id="MFC0516175.1"/>
    </source>
</evidence>
<accession>A0ABV6L9M9</accession>
<reference evidence="2 3" key="1">
    <citation type="submission" date="2024-09" db="EMBL/GenBank/DDBJ databases">
        <authorList>
            <person name="Sun Q."/>
            <person name="Mori K."/>
        </authorList>
    </citation>
    <scope>NUCLEOTIDE SEQUENCE [LARGE SCALE GENOMIC DNA]</scope>
    <source>
        <strain evidence="2 3">NCAIM B.02415</strain>
    </source>
</reference>
<comment type="caution">
    <text evidence="2">The sequence shown here is derived from an EMBL/GenBank/DDBJ whole genome shotgun (WGS) entry which is preliminary data.</text>
</comment>
<evidence type="ECO:0000313" key="3">
    <source>
        <dbReference type="Proteomes" id="UP001589828"/>
    </source>
</evidence>
<feature type="signal peptide" evidence="1">
    <location>
        <begin position="1"/>
        <end position="20"/>
    </location>
</feature>
<feature type="chain" id="PRO_5046397992" description="DUF4369 domain-containing protein" evidence="1">
    <location>
        <begin position="21"/>
        <end position="216"/>
    </location>
</feature>